<dbReference type="InterPro" id="IPR015414">
    <property type="entry name" value="TMEM64"/>
</dbReference>
<dbReference type="AlphaFoldDB" id="A0A813FLT3"/>
<proteinExistence type="predicted"/>
<organism evidence="10 11">
    <name type="scientific">Polarella glacialis</name>
    <name type="common">Dinoflagellate</name>
    <dbReference type="NCBI Taxonomy" id="89957"/>
    <lineage>
        <taxon>Eukaryota</taxon>
        <taxon>Sar</taxon>
        <taxon>Alveolata</taxon>
        <taxon>Dinophyceae</taxon>
        <taxon>Suessiales</taxon>
        <taxon>Suessiaceae</taxon>
        <taxon>Polarella</taxon>
    </lineage>
</organism>
<accession>A0A813FLT3</accession>
<evidence type="ECO:0000259" key="8">
    <source>
        <dbReference type="Pfam" id="PF05470"/>
    </source>
</evidence>
<dbReference type="InterPro" id="IPR008905">
    <property type="entry name" value="EIF3C_N_dom"/>
</dbReference>
<evidence type="ECO:0000256" key="7">
    <source>
        <dbReference type="SAM" id="Phobius"/>
    </source>
</evidence>
<name>A0A813FLT3_POLGL</name>
<evidence type="ECO:0000256" key="3">
    <source>
        <dbReference type="ARBA" id="ARBA00022692"/>
    </source>
</evidence>
<dbReference type="OrthoDB" id="166803at2759"/>
<feature type="compositionally biased region" description="Basic and acidic residues" evidence="6">
    <location>
        <begin position="1"/>
        <end position="26"/>
    </location>
</feature>
<feature type="compositionally biased region" description="Acidic residues" evidence="6">
    <location>
        <begin position="53"/>
        <end position="77"/>
    </location>
</feature>
<feature type="transmembrane region" description="Helical" evidence="7">
    <location>
        <begin position="607"/>
        <end position="633"/>
    </location>
</feature>
<evidence type="ECO:0008006" key="12">
    <source>
        <dbReference type="Google" id="ProtNLM"/>
    </source>
</evidence>
<reference evidence="10" key="1">
    <citation type="submission" date="2021-02" db="EMBL/GenBank/DDBJ databases">
        <authorList>
            <person name="Dougan E. K."/>
            <person name="Rhodes N."/>
            <person name="Thang M."/>
            <person name="Chan C."/>
        </authorList>
    </citation>
    <scope>NUCLEOTIDE SEQUENCE</scope>
</reference>
<evidence type="ECO:0000256" key="5">
    <source>
        <dbReference type="ARBA" id="ARBA00023136"/>
    </source>
</evidence>
<feature type="compositionally biased region" description="Basic and acidic residues" evidence="6">
    <location>
        <begin position="41"/>
        <end position="52"/>
    </location>
</feature>
<gene>
    <name evidence="10" type="ORF">PGLA1383_LOCUS29348</name>
</gene>
<dbReference type="EMBL" id="CAJNNV010025029">
    <property type="protein sequence ID" value="CAE8611546.1"/>
    <property type="molecule type" value="Genomic_DNA"/>
</dbReference>
<protein>
    <recommendedName>
        <fullName evidence="12">SNARE associated Golgi protein</fullName>
    </recommendedName>
</protein>
<feature type="compositionally biased region" description="Basic and acidic residues" evidence="6">
    <location>
        <begin position="189"/>
        <end position="198"/>
    </location>
</feature>
<evidence type="ECO:0000256" key="4">
    <source>
        <dbReference type="ARBA" id="ARBA00022989"/>
    </source>
</evidence>
<dbReference type="Pfam" id="PF05470">
    <property type="entry name" value="eIF-3c_N"/>
    <property type="match status" value="1"/>
</dbReference>
<feature type="transmembrane region" description="Helical" evidence="7">
    <location>
        <begin position="662"/>
        <end position="679"/>
    </location>
</feature>
<feature type="region of interest" description="Disordered" evidence="6">
    <location>
        <begin position="1"/>
        <end position="222"/>
    </location>
</feature>
<dbReference type="GO" id="GO:0031369">
    <property type="term" value="F:translation initiation factor binding"/>
    <property type="evidence" value="ECO:0007669"/>
    <property type="project" value="InterPro"/>
</dbReference>
<feature type="transmembrane region" description="Helical" evidence="7">
    <location>
        <begin position="691"/>
        <end position="716"/>
    </location>
</feature>
<feature type="domain" description="Eukaryotic translation initiation factor 3 subunit C N-terminal" evidence="8">
    <location>
        <begin position="12"/>
        <end position="399"/>
    </location>
</feature>
<dbReference type="PANTHER" id="PTHR12677">
    <property type="entry name" value="GOLGI APPARATUS MEMBRANE PROTEIN TVP38-RELATED"/>
    <property type="match status" value="1"/>
</dbReference>
<dbReference type="GO" id="GO:0003743">
    <property type="term" value="F:translation initiation factor activity"/>
    <property type="evidence" value="ECO:0007669"/>
    <property type="project" value="InterPro"/>
</dbReference>
<keyword evidence="2" id="KW-1003">Cell membrane</keyword>
<dbReference type="GO" id="GO:0005886">
    <property type="term" value="C:plasma membrane"/>
    <property type="evidence" value="ECO:0007669"/>
    <property type="project" value="UniProtKB-SubCell"/>
</dbReference>
<evidence type="ECO:0000256" key="2">
    <source>
        <dbReference type="ARBA" id="ARBA00022475"/>
    </source>
</evidence>
<comment type="caution">
    <text evidence="10">The sequence shown here is derived from an EMBL/GenBank/DDBJ whole genome shotgun (WGS) entry which is preliminary data.</text>
</comment>
<dbReference type="InterPro" id="IPR032816">
    <property type="entry name" value="VTT_dom"/>
</dbReference>
<sequence length="768" mass="84753">MYVEKTHTDLQEKKQNKGEKLSENKQRAFNTLRAKVRKGNRVYEDDLKRLEENPEEFEDAAQEDNASDASSESEADDASGSSSSSGSDSSGSDSGSDSDSESGTGSDSNSESGSDSYKSKADSDSDNNGDEDAAREKKMLRWLITPEKLAEREKKADKVADEKDQSNNKNKDKDNEKRARRGKVVYKQDTTKEKKSDKEPEEYTEEELMKKVTETSQQRGRRGFDRKAYMEKLGQLMAHAVKQGSPSVQLFILSSMVAVDFDNTGSAFASMRIDTWNEALNKVNKMLPMLVAYYKEKKDAGELKEDDEDEDPKCLSRQQDLFVAYVEKLDDELYKALSFTIDVYGSEYQEILANSSKFLILLKRSTKFFEDTKQTEHLSTAALRLMEQLYYKPDMLNRKVYEALHFNMSEQEKLRPKRFSVLDAGLFAESGMADLNAHFCFPATPPLPWSGFDSDDRNGCSVTAAFISVQNPERRRGIAMACSYPKSSARRPLQNAADNILRRDRISVRGQGCDWVSLASGSTSRGRSLPLLPPLPERFGGARLHGRNCRRGSSRPVRHSGVGMLLDQLPGQVAALGPLGPAYFCFAYALALCCAVPATPLTITAGYLFGLPLGFGCAVLAAGVAGSISFLLSRTFLRPMVSRLAAGNEVFRRLNRAVELKGFSIIFLLRLSPLMPFSILSYSCGLSRVRFPIFLCANVLGFIPATLGLTFLTTTVHRLSKSGSSMPWPALAACGVLTALLVGLAAKVAQRAVETAEAEEKAARAADA</sequence>
<evidence type="ECO:0000313" key="11">
    <source>
        <dbReference type="Proteomes" id="UP000654075"/>
    </source>
</evidence>
<keyword evidence="11" id="KW-1185">Reference proteome</keyword>
<evidence type="ECO:0000313" key="10">
    <source>
        <dbReference type="EMBL" id="CAE8611546.1"/>
    </source>
</evidence>
<comment type="subcellular location">
    <subcellularLocation>
        <location evidence="1">Cell membrane</location>
        <topology evidence="1">Multi-pass membrane protein</topology>
    </subcellularLocation>
</comment>
<feature type="domain" description="VTT" evidence="9">
    <location>
        <begin position="596"/>
        <end position="712"/>
    </location>
</feature>
<evidence type="ECO:0000256" key="1">
    <source>
        <dbReference type="ARBA" id="ARBA00004651"/>
    </source>
</evidence>
<feature type="compositionally biased region" description="Low complexity" evidence="6">
    <location>
        <begin position="78"/>
        <end position="116"/>
    </location>
</feature>
<evidence type="ECO:0000256" key="6">
    <source>
        <dbReference type="SAM" id="MobiDB-lite"/>
    </source>
</evidence>
<dbReference type="Pfam" id="PF09335">
    <property type="entry name" value="VTT_dom"/>
    <property type="match status" value="1"/>
</dbReference>
<keyword evidence="5 7" id="KW-0472">Membrane</keyword>
<dbReference type="PANTHER" id="PTHR12677:SF59">
    <property type="entry name" value="GOLGI APPARATUS MEMBRANE PROTEIN TVP38-RELATED"/>
    <property type="match status" value="1"/>
</dbReference>
<keyword evidence="3 7" id="KW-0812">Transmembrane</keyword>
<dbReference type="GO" id="GO:0005852">
    <property type="term" value="C:eukaryotic translation initiation factor 3 complex"/>
    <property type="evidence" value="ECO:0007669"/>
    <property type="project" value="InterPro"/>
</dbReference>
<evidence type="ECO:0000259" key="9">
    <source>
        <dbReference type="Pfam" id="PF09335"/>
    </source>
</evidence>
<feature type="compositionally biased region" description="Basic and acidic residues" evidence="6">
    <location>
        <begin position="148"/>
        <end position="177"/>
    </location>
</feature>
<keyword evidence="4 7" id="KW-1133">Transmembrane helix</keyword>
<feature type="transmembrane region" description="Helical" evidence="7">
    <location>
        <begin position="728"/>
        <end position="746"/>
    </location>
</feature>
<dbReference type="Proteomes" id="UP000654075">
    <property type="component" value="Unassembled WGS sequence"/>
</dbReference>